<name>A0A8C9G8I8_PAVCR</name>
<feature type="transmembrane region" description="Helical" evidence="1">
    <location>
        <begin position="49"/>
        <end position="69"/>
    </location>
</feature>
<protein>
    <submittedName>
        <fullName evidence="2">Uncharacterized protein</fullName>
    </submittedName>
</protein>
<evidence type="ECO:0000256" key="1">
    <source>
        <dbReference type="SAM" id="Phobius"/>
    </source>
</evidence>
<keyword evidence="3" id="KW-1185">Reference proteome</keyword>
<sequence>MDPDLQIDIIAELDLVNTTIGVTQVPGLHNASKAFLFQGKTRVLAHKSFNARFLVIVVLLVTSFILHLIHLTTGLCVTDE</sequence>
<evidence type="ECO:0000313" key="3">
    <source>
        <dbReference type="Proteomes" id="UP000694428"/>
    </source>
</evidence>
<dbReference type="Gene3D" id="2.60.120.200">
    <property type="match status" value="1"/>
</dbReference>
<dbReference type="Ensembl" id="ENSPSTT00000027661.1">
    <property type="protein sequence ID" value="ENSPSTP00000026296.1"/>
    <property type="gene ID" value="ENSPSTG00000019274.1"/>
</dbReference>
<keyword evidence="1" id="KW-0472">Membrane</keyword>
<keyword evidence="1" id="KW-0812">Transmembrane</keyword>
<organism evidence="2 3">
    <name type="scientific">Pavo cristatus</name>
    <name type="common">Indian peafowl</name>
    <name type="synonym">Blue peafowl</name>
    <dbReference type="NCBI Taxonomy" id="9049"/>
    <lineage>
        <taxon>Eukaryota</taxon>
        <taxon>Metazoa</taxon>
        <taxon>Chordata</taxon>
        <taxon>Craniata</taxon>
        <taxon>Vertebrata</taxon>
        <taxon>Euteleostomi</taxon>
        <taxon>Archelosauria</taxon>
        <taxon>Archosauria</taxon>
        <taxon>Dinosauria</taxon>
        <taxon>Saurischia</taxon>
        <taxon>Theropoda</taxon>
        <taxon>Coelurosauria</taxon>
        <taxon>Aves</taxon>
        <taxon>Neognathae</taxon>
        <taxon>Galloanserae</taxon>
        <taxon>Galliformes</taxon>
        <taxon>Phasianidae</taxon>
        <taxon>Phasianinae</taxon>
        <taxon>Pavo</taxon>
    </lineage>
</organism>
<evidence type="ECO:0000313" key="2">
    <source>
        <dbReference type="Ensembl" id="ENSPSTP00000026296.1"/>
    </source>
</evidence>
<reference evidence="2" key="2">
    <citation type="submission" date="2025-09" db="UniProtKB">
        <authorList>
            <consortium name="Ensembl"/>
        </authorList>
    </citation>
    <scope>IDENTIFICATION</scope>
</reference>
<accession>A0A8C9G8I8</accession>
<dbReference type="AlphaFoldDB" id="A0A8C9G8I8"/>
<proteinExistence type="predicted"/>
<keyword evidence="1" id="KW-1133">Transmembrane helix</keyword>
<dbReference type="Proteomes" id="UP000694428">
    <property type="component" value="Unplaced"/>
</dbReference>
<reference evidence="2" key="1">
    <citation type="submission" date="2025-08" db="UniProtKB">
        <authorList>
            <consortium name="Ensembl"/>
        </authorList>
    </citation>
    <scope>IDENTIFICATION</scope>
</reference>